<reference evidence="1" key="3">
    <citation type="submission" date="2022-06" db="UniProtKB">
        <authorList>
            <consortium name="EnsemblPlants"/>
        </authorList>
    </citation>
    <scope>IDENTIFICATION</scope>
</reference>
<evidence type="ECO:0000313" key="1">
    <source>
        <dbReference type="EnsemblPlants" id="TuG1812G0200000062.01.T01"/>
    </source>
</evidence>
<keyword evidence="2" id="KW-1185">Reference proteome</keyword>
<sequence length="113" mass="12764">MTVTRAEGFFPAGWDPNPRRALEQQRQLVSSTLQDLCTDYAAGLISAPVCSFFSSSLTRLALVGSEYERIQRFSKEQEDALELLSSLQQLELRNSTTFRHFLQGCTSLPALRY</sequence>
<reference evidence="2" key="1">
    <citation type="journal article" date="2013" name="Nature">
        <title>Draft genome of the wheat A-genome progenitor Triticum urartu.</title>
        <authorList>
            <person name="Ling H.Q."/>
            <person name="Zhao S."/>
            <person name="Liu D."/>
            <person name="Wang J."/>
            <person name="Sun H."/>
            <person name="Zhang C."/>
            <person name="Fan H."/>
            <person name="Li D."/>
            <person name="Dong L."/>
            <person name="Tao Y."/>
            <person name="Gao C."/>
            <person name="Wu H."/>
            <person name="Li Y."/>
            <person name="Cui Y."/>
            <person name="Guo X."/>
            <person name="Zheng S."/>
            <person name="Wang B."/>
            <person name="Yu K."/>
            <person name="Liang Q."/>
            <person name="Yang W."/>
            <person name="Lou X."/>
            <person name="Chen J."/>
            <person name="Feng M."/>
            <person name="Jian J."/>
            <person name="Zhang X."/>
            <person name="Luo G."/>
            <person name="Jiang Y."/>
            <person name="Liu J."/>
            <person name="Wang Z."/>
            <person name="Sha Y."/>
            <person name="Zhang B."/>
            <person name="Wu H."/>
            <person name="Tang D."/>
            <person name="Shen Q."/>
            <person name="Xue P."/>
            <person name="Zou S."/>
            <person name="Wang X."/>
            <person name="Liu X."/>
            <person name="Wang F."/>
            <person name="Yang Y."/>
            <person name="An X."/>
            <person name="Dong Z."/>
            <person name="Zhang K."/>
            <person name="Zhang X."/>
            <person name="Luo M.C."/>
            <person name="Dvorak J."/>
            <person name="Tong Y."/>
            <person name="Wang J."/>
            <person name="Yang H."/>
            <person name="Li Z."/>
            <person name="Wang D."/>
            <person name="Zhang A."/>
            <person name="Wang J."/>
        </authorList>
    </citation>
    <scope>NUCLEOTIDE SEQUENCE</scope>
    <source>
        <strain evidence="2">cv. G1812</strain>
    </source>
</reference>
<protein>
    <submittedName>
        <fullName evidence="1">Uncharacterized protein</fullName>
    </submittedName>
</protein>
<accession>A0A8R7P8N5</accession>
<reference evidence="1" key="2">
    <citation type="submission" date="2018-03" db="EMBL/GenBank/DDBJ databases">
        <title>The Triticum urartu genome reveals the dynamic nature of wheat genome evolution.</title>
        <authorList>
            <person name="Ling H."/>
            <person name="Ma B."/>
            <person name="Shi X."/>
            <person name="Liu H."/>
            <person name="Dong L."/>
            <person name="Sun H."/>
            <person name="Cao Y."/>
            <person name="Gao Q."/>
            <person name="Zheng S."/>
            <person name="Li Y."/>
            <person name="Yu Y."/>
            <person name="Du H."/>
            <person name="Qi M."/>
            <person name="Li Y."/>
            <person name="Yu H."/>
            <person name="Cui Y."/>
            <person name="Wang N."/>
            <person name="Chen C."/>
            <person name="Wu H."/>
            <person name="Zhao Y."/>
            <person name="Zhang J."/>
            <person name="Li Y."/>
            <person name="Zhou W."/>
            <person name="Zhang B."/>
            <person name="Hu W."/>
            <person name="Eijk M."/>
            <person name="Tang J."/>
            <person name="Witsenboer H."/>
            <person name="Zhao S."/>
            <person name="Li Z."/>
            <person name="Zhang A."/>
            <person name="Wang D."/>
            <person name="Liang C."/>
        </authorList>
    </citation>
    <scope>NUCLEOTIDE SEQUENCE [LARGE SCALE GENOMIC DNA]</scope>
    <source>
        <strain evidence="1">cv. G1812</strain>
    </source>
</reference>
<evidence type="ECO:0000313" key="2">
    <source>
        <dbReference type="Proteomes" id="UP000015106"/>
    </source>
</evidence>
<name>A0A8R7P8N5_TRIUA</name>
<organism evidence="1 2">
    <name type="scientific">Triticum urartu</name>
    <name type="common">Red wild einkorn</name>
    <name type="synonym">Crithodium urartu</name>
    <dbReference type="NCBI Taxonomy" id="4572"/>
    <lineage>
        <taxon>Eukaryota</taxon>
        <taxon>Viridiplantae</taxon>
        <taxon>Streptophyta</taxon>
        <taxon>Embryophyta</taxon>
        <taxon>Tracheophyta</taxon>
        <taxon>Spermatophyta</taxon>
        <taxon>Magnoliopsida</taxon>
        <taxon>Liliopsida</taxon>
        <taxon>Poales</taxon>
        <taxon>Poaceae</taxon>
        <taxon>BOP clade</taxon>
        <taxon>Pooideae</taxon>
        <taxon>Triticodae</taxon>
        <taxon>Triticeae</taxon>
        <taxon>Triticinae</taxon>
        <taxon>Triticum</taxon>
    </lineage>
</organism>
<dbReference type="AlphaFoldDB" id="A0A8R7P8N5"/>
<dbReference type="Proteomes" id="UP000015106">
    <property type="component" value="Chromosome 2"/>
</dbReference>
<dbReference type="EnsemblPlants" id="TuG1812G0200000062.01.T01">
    <property type="protein sequence ID" value="TuG1812G0200000062.01.T01"/>
    <property type="gene ID" value="TuG1812G0200000062.01"/>
</dbReference>
<proteinExistence type="predicted"/>
<dbReference type="Gramene" id="TuG1812G0200000062.01.T01">
    <property type="protein sequence ID" value="TuG1812G0200000062.01.T01"/>
    <property type="gene ID" value="TuG1812G0200000062.01"/>
</dbReference>